<dbReference type="Proteomes" id="UP000826462">
    <property type="component" value="Chromosome 1"/>
</dbReference>
<dbReference type="InterPro" id="IPR005119">
    <property type="entry name" value="LysR_subst-bd"/>
</dbReference>
<dbReference type="PRINTS" id="PR00039">
    <property type="entry name" value="HTHLYSR"/>
</dbReference>
<dbReference type="SUPFAM" id="SSF53850">
    <property type="entry name" value="Periplasmic binding protein-like II"/>
    <property type="match status" value="1"/>
</dbReference>
<keyword evidence="4" id="KW-0804">Transcription</keyword>
<keyword evidence="2" id="KW-0805">Transcription regulation</keyword>
<organism evidence="6 7">
    <name type="scientific">Paraburkholderia edwinii</name>
    <dbReference type="NCBI Taxonomy" id="2861782"/>
    <lineage>
        <taxon>Bacteria</taxon>
        <taxon>Pseudomonadati</taxon>
        <taxon>Pseudomonadota</taxon>
        <taxon>Betaproteobacteria</taxon>
        <taxon>Burkholderiales</taxon>
        <taxon>Burkholderiaceae</taxon>
        <taxon>Paraburkholderia</taxon>
    </lineage>
</organism>
<evidence type="ECO:0000256" key="2">
    <source>
        <dbReference type="ARBA" id="ARBA00023015"/>
    </source>
</evidence>
<dbReference type="RefSeq" id="WP_219796208.1">
    <property type="nucleotide sequence ID" value="NZ_CP080095.1"/>
</dbReference>
<dbReference type="Gene3D" id="1.10.10.10">
    <property type="entry name" value="Winged helix-like DNA-binding domain superfamily/Winged helix DNA-binding domain"/>
    <property type="match status" value="1"/>
</dbReference>
<dbReference type="InterPro" id="IPR036390">
    <property type="entry name" value="WH_DNA-bd_sf"/>
</dbReference>
<dbReference type="PROSITE" id="PS50931">
    <property type="entry name" value="HTH_LYSR"/>
    <property type="match status" value="1"/>
</dbReference>
<gene>
    <name evidence="6" type="ORF">KZJ38_12545</name>
</gene>
<dbReference type="PANTHER" id="PTHR30346:SF28">
    <property type="entry name" value="HTH-TYPE TRANSCRIPTIONAL REGULATOR CYNR"/>
    <property type="match status" value="1"/>
</dbReference>
<evidence type="ECO:0000313" key="7">
    <source>
        <dbReference type="Proteomes" id="UP000826462"/>
    </source>
</evidence>
<dbReference type="CDD" id="cd08414">
    <property type="entry name" value="PBP2_LTTR_aromatics_like"/>
    <property type="match status" value="1"/>
</dbReference>
<accession>A0ABX8UEW1</accession>
<evidence type="ECO:0000256" key="3">
    <source>
        <dbReference type="ARBA" id="ARBA00023125"/>
    </source>
</evidence>
<name>A0ABX8UEW1_9BURK</name>
<evidence type="ECO:0000256" key="4">
    <source>
        <dbReference type="ARBA" id="ARBA00023163"/>
    </source>
</evidence>
<dbReference type="EMBL" id="CP080095">
    <property type="protein sequence ID" value="QYD67214.1"/>
    <property type="molecule type" value="Genomic_DNA"/>
</dbReference>
<dbReference type="SUPFAM" id="SSF46785">
    <property type="entry name" value="Winged helix' DNA-binding domain"/>
    <property type="match status" value="1"/>
</dbReference>
<evidence type="ECO:0000313" key="6">
    <source>
        <dbReference type="EMBL" id="QYD67214.1"/>
    </source>
</evidence>
<dbReference type="PANTHER" id="PTHR30346">
    <property type="entry name" value="TRANSCRIPTIONAL DUAL REGULATOR HCAR-RELATED"/>
    <property type="match status" value="1"/>
</dbReference>
<dbReference type="Pfam" id="PF00126">
    <property type="entry name" value="HTH_1"/>
    <property type="match status" value="1"/>
</dbReference>
<evidence type="ECO:0000259" key="5">
    <source>
        <dbReference type="PROSITE" id="PS50931"/>
    </source>
</evidence>
<dbReference type="InterPro" id="IPR000847">
    <property type="entry name" value="LysR_HTH_N"/>
</dbReference>
<proteinExistence type="inferred from homology"/>
<dbReference type="Pfam" id="PF03466">
    <property type="entry name" value="LysR_substrate"/>
    <property type="match status" value="1"/>
</dbReference>
<evidence type="ECO:0000256" key="1">
    <source>
        <dbReference type="ARBA" id="ARBA00009437"/>
    </source>
</evidence>
<dbReference type="InterPro" id="IPR036388">
    <property type="entry name" value="WH-like_DNA-bd_sf"/>
</dbReference>
<protein>
    <submittedName>
        <fullName evidence="6">LysR family transcriptional regulator</fullName>
    </submittedName>
</protein>
<comment type="similarity">
    <text evidence="1">Belongs to the LysR transcriptional regulatory family.</text>
</comment>
<keyword evidence="7" id="KW-1185">Reference proteome</keyword>
<sequence>METSLLRSFLALADHSNYGRASAMLHLSQPALSRQIARLEEQVGGTLFERGRHGARLTELGKVFAVEARKIVSDSDALLERTQRIAKGEIGELKIGFALWAIEIVTHAVSTFRKAYPDVRIDFANRCSSDQYRLLGEGALDIAFMRLGMDRSLIEYELGSDQMMFVLPSDFPLADDEITPQALSGYDFILMSRDLSPDFHQSAIAYLQQNGCWPNIVQESREFFSIQSLVAAGQGISLMPASAARLIMKGMRLRYVRMSSCSWRHGLVMMPGEPAPATRKFAELLGVQLRETAP</sequence>
<keyword evidence="3" id="KW-0238">DNA-binding</keyword>
<reference evidence="6 7" key="1">
    <citation type="submission" date="2021-07" db="EMBL/GenBank/DDBJ databases">
        <title>Paraburkholderia edwinii protects Aspergillus sp. from phenazines by acting as a toxin sponge.</title>
        <authorList>
            <person name="Dahlstrom K.M."/>
            <person name="Newman D.K."/>
        </authorList>
    </citation>
    <scope>NUCLEOTIDE SEQUENCE [LARGE SCALE GENOMIC DNA]</scope>
    <source>
        <strain evidence="6 7">Pe01</strain>
    </source>
</reference>
<feature type="domain" description="HTH lysR-type" evidence="5">
    <location>
        <begin position="1"/>
        <end position="58"/>
    </location>
</feature>
<dbReference type="Gene3D" id="3.40.190.10">
    <property type="entry name" value="Periplasmic binding protein-like II"/>
    <property type="match status" value="2"/>
</dbReference>